<dbReference type="STRING" id="35608.A0A2U1MIQ3"/>
<gene>
    <name evidence="3" type="ORF">CTI12_AA376130</name>
</gene>
<reference evidence="3 4" key="1">
    <citation type="journal article" date="2018" name="Mol. Plant">
        <title>The genome of Artemisia annua provides insight into the evolution of Asteraceae family and artemisinin biosynthesis.</title>
        <authorList>
            <person name="Shen Q."/>
            <person name="Zhang L."/>
            <person name="Liao Z."/>
            <person name="Wang S."/>
            <person name="Yan T."/>
            <person name="Shi P."/>
            <person name="Liu M."/>
            <person name="Fu X."/>
            <person name="Pan Q."/>
            <person name="Wang Y."/>
            <person name="Lv Z."/>
            <person name="Lu X."/>
            <person name="Zhang F."/>
            <person name="Jiang W."/>
            <person name="Ma Y."/>
            <person name="Chen M."/>
            <person name="Hao X."/>
            <person name="Li L."/>
            <person name="Tang Y."/>
            <person name="Lv G."/>
            <person name="Zhou Y."/>
            <person name="Sun X."/>
            <person name="Brodelius P.E."/>
            <person name="Rose J.K.C."/>
            <person name="Tang K."/>
        </authorList>
    </citation>
    <scope>NUCLEOTIDE SEQUENCE [LARGE SCALE GENOMIC DNA]</scope>
    <source>
        <strain evidence="4">cv. Huhao1</strain>
        <tissue evidence="3">Leaf</tissue>
    </source>
</reference>
<keyword evidence="4" id="KW-1185">Reference proteome</keyword>
<dbReference type="InterPro" id="IPR025558">
    <property type="entry name" value="DUF4283"/>
</dbReference>
<evidence type="ECO:0000259" key="2">
    <source>
        <dbReference type="Pfam" id="PF14111"/>
    </source>
</evidence>
<dbReference type="InterPro" id="IPR040256">
    <property type="entry name" value="At4g02000-like"/>
</dbReference>
<accession>A0A2U1MIQ3</accession>
<feature type="domain" description="DUF4283" evidence="2">
    <location>
        <begin position="73"/>
        <end position="154"/>
    </location>
</feature>
<dbReference type="OrthoDB" id="1748435at2759"/>
<comment type="caution">
    <text evidence="3">The sequence shown here is derived from an EMBL/GenBank/DDBJ whole genome shotgun (WGS) entry which is preliminary data.</text>
</comment>
<organism evidence="3 4">
    <name type="scientific">Artemisia annua</name>
    <name type="common">Sweet wormwood</name>
    <dbReference type="NCBI Taxonomy" id="35608"/>
    <lineage>
        <taxon>Eukaryota</taxon>
        <taxon>Viridiplantae</taxon>
        <taxon>Streptophyta</taxon>
        <taxon>Embryophyta</taxon>
        <taxon>Tracheophyta</taxon>
        <taxon>Spermatophyta</taxon>
        <taxon>Magnoliopsida</taxon>
        <taxon>eudicotyledons</taxon>
        <taxon>Gunneridae</taxon>
        <taxon>Pentapetalae</taxon>
        <taxon>asterids</taxon>
        <taxon>campanulids</taxon>
        <taxon>Asterales</taxon>
        <taxon>Asteraceae</taxon>
        <taxon>Asteroideae</taxon>
        <taxon>Anthemideae</taxon>
        <taxon>Artemisiinae</taxon>
        <taxon>Artemisia</taxon>
    </lineage>
</organism>
<protein>
    <submittedName>
        <fullName evidence="3">Zinc knuckle CX2CX4HX4C</fullName>
    </submittedName>
</protein>
<feature type="compositionally biased region" description="Polar residues" evidence="1">
    <location>
        <begin position="13"/>
        <end position="26"/>
    </location>
</feature>
<dbReference type="PANTHER" id="PTHR31286">
    <property type="entry name" value="GLYCINE-RICH CELL WALL STRUCTURAL PROTEIN 1.8-LIKE"/>
    <property type="match status" value="1"/>
</dbReference>
<sequence>MKDQDGKVINVDDTVQNRENSGNVDNSKSEVDVQKVNEECENAASVKAGIDGHETNSVGRNEVVMENDQVKGSEKWNLTVCGQFVGCSMHPSELRYNIRRMWSKYGVVDIVHKNGQFLFKFKNKDGMDAVLESGPWMVNNKPLFVQKWSPEMNMQKVEPSKMPVWVKMVDIPLEAWSVEGISALASSIGMPILMDTVTAAMCHKGMGNLGFARVLVEIPAEKGLKKSIEIQYRDKNQCVKGKLKEF</sequence>
<name>A0A2U1MIQ3_ARTAN</name>
<dbReference type="Proteomes" id="UP000245207">
    <property type="component" value="Unassembled WGS sequence"/>
</dbReference>
<dbReference type="PANTHER" id="PTHR31286:SF99">
    <property type="entry name" value="DUF4283 DOMAIN-CONTAINING PROTEIN"/>
    <property type="match status" value="1"/>
</dbReference>
<proteinExistence type="predicted"/>
<evidence type="ECO:0000256" key="1">
    <source>
        <dbReference type="SAM" id="MobiDB-lite"/>
    </source>
</evidence>
<dbReference type="AlphaFoldDB" id="A0A2U1MIQ3"/>
<evidence type="ECO:0000313" key="4">
    <source>
        <dbReference type="Proteomes" id="UP000245207"/>
    </source>
</evidence>
<dbReference type="EMBL" id="PKPP01005183">
    <property type="protein sequence ID" value="PWA61104.1"/>
    <property type="molecule type" value="Genomic_DNA"/>
</dbReference>
<evidence type="ECO:0000313" key="3">
    <source>
        <dbReference type="EMBL" id="PWA61104.1"/>
    </source>
</evidence>
<dbReference type="Pfam" id="PF14111">
    <property type="entry name" value="DUF4283"/>
    <property type="match status" value="1"/>
</dbReference>
<feature type="region of interest" description="Disordered" evidence="1">
    <location>
        <begin position="1"/>
        <end position="31"/>
    </location>
</feature>